<keyword evidence="9" id="KW-0472">Membrane</keyword>
<dbReference type="Pfam" id="PF00804">
    <property type="entry name" value="Syntaxin"/>
    <property type="match status" value="1"/>
</dbReference>
<keyword evidence="7" id="KW-0175">Coiled coil</keyword>
<dbReference type="SMART" id="SM00397">
    <property type="entry name" value="t_SNARE"/>
    <property type="match status" value="1"/>
</dbReference>
<feature type="repeat" description="PPR" evidence="8">
    <location>
        <begin position="434"/>
        <end position="468"/>
    </location>
</feature>
<dbReference type="SUPFAM" id="SSF47661">
    <property type="entry name" value="t-snare proteins"/>
    <property type="match status" value="1"/>
</dbReference>
<dbReference type="InterPro" id="IPR046848">
    <property type="entry name" value="E_motif"/>
</dbReference>
<feature type="domain" description="T-SNARE coiled-coil homology" evidence="10">
    <location>
        <begin position="149"/>
        <end position="211"/>
    </location>
</feature>
<dbReference type="InterPro" id="IPR006011">
    <property type="entry name" value="Syntaxin_N"/>
</dbReference>
<dbReference type="EMBL" id="JAATIP010000053">
    <property type="protein sequence ID" value="KAF4383316.1"/>
    <property type="molecule type" value="Genomic_DNA"/>
</dbReference>
<dbReference type="Pfam" id="PF20431">
    <property type="entry name" value="E_motif"/>
    <property type="match status" value="1"/>
</dbReference>
<dbReference type="Gene3D" id="1.20.5.110">
    <property type="match status" value="1"/>
</dbReference>
<dbReference type="Gene3D" id="1.25.40.10">
    <property type="entry name" value="Tetratricopeptide repeat domain"/>
    <property type="match status" value="4"/>
</dbReference>
<protein>
    <recommendedName>
        <fullName evidence="10">t-SNARE coiled-coil homology domain-containing protein</fullName>
    </recommendedName>
</protein>
<evidence type="ECO:0000256" key="1">
    <source>
        <dbReference type="ARBA" id="ARBA00006643"/>
    </source>
</evidence>
<keyword evidence="4" id="KW-0677">Repeat</keyword>
<comment type="caution">
    <text evidence="12">The sequence shown here is derived from an EMBL/GenBank/DDBJ whole genome shotgun (WGS) entry which is preliminary data.</text>
</comment>
<dbReference type="PROSITE" id="PS50192">
    <property type="entry name" value="T_SNARE"/>
    <property type="match status" value="1"/>
</dbReference>
<feature type="repeat" description="PPR" evidence="8">
    <location>
        <begin position="535"/>
        <end position="565"/>
    </location>
</feature>
<dbReference type="InterPro" id="IPR046960">
    <property type="entry name" value="PPR_At4g14850-like_plant"/>
</dbReference>
<dbReference type="Pfam" id="PF01535">
    <property type="entry name" value="PPR"/>
    <property type="match status" value="1"/>
</dbReference>
<dbReference type="GO" id="GO:0016192">
    <property type="term" value="P:vesicle-mediated transport"/>
    <property type="evidence" value="ECO:0007669"/>
    <property type="project" value="InterPro"/>
</dbReference>
<evidence type="ECO:0000256" key="8">
    <source>
        <dbReference type="PROSITE-ProRule" id="PRU00708"/>
    </source>
</evidence>
<dbReference type="CDD" id="cd00179">
    <property type="entry name" value="SynN"/>
    <property type="match status" value="1"/>
</dbReference>
<dbReference type="Proteomes" id="UP000525078">
    <property type="component" value="Unassembled WGS sequence"/>
</dbReference>
<evidence type="ECO:0000256" key="9">
    <source>
        <dbReference type="SAM" id="Phobius"/>
    </source>
</evidence>
<evidence type="ECO:0000259" key="10">
    <source>
        <dbReference type="PROSITE" id="PS50192"/>
    </source>
</evidence>
<keyword evidence="6" id="KW-0007">Acetylation</keyword>
<dbReference type="FunFam" id="1.25.40.10:FF:000184">
    <property type="entry name" value="Pentatricopeptide repeat-containing protein, chloroplastic"/>
    <property type="match status" value="1"/>
</dbReference>
<dbReference type="Gene3D" id="1.20.58.70">
    <property type="match status" value="1"/>
</dbReference>
<dbReference type="Proteomes" id="UP000583929">
    <property type="component" value="Unassembled WGS sequence"/>
</dbReference>
<evidence type="ECO:0000256" key="7">
    <source>
        <dbReference type="ARBA" id="ARBA00023054"/>
    </source>
</evidence>
<feature type="repeat" description="PPR" evidence="8">
    <location>
        <begin position="566"/>
        <end position="600"/>
    </location>
</feature>
<dbReference type="InterPro" id="IPR010989">
    <property type="entry name" value="SNARE"/>
</dbReference>
<reference evidence="13 14" key="1">
    <citation type="journal article" date="2020" name="bioRxiv">
        <title>Sequence and annotation of 42 cannabis genomes reveals extensive copy number variation in cannabinoid synthesis and pathogen resistance genes.</title>
        <authorList>
            <person name="Mckernan K.J."/>
            <person name="Helbert Y."/>
            <person name="Kane L.T."/>
            <person name="Ebling H."/>
            <person name="Zhang L."/>
            <person name="Liu B."/>
            <person name="Eaton Z."/>
            <person name="Mclaughlin S."/>
            <person name="Kingan S."/>
            <person name="Baybayan P."/>
            <person name="Concepcion G."/>
            <person name="Jordan M."/>
            <person name="Riva A."/>
            <person name="Barbazuk W."/>
            <person name="Harkins T."/>
        </authorList>
    </citation>
    <scope>NUCLEOTIDE SEQUENCE [LARGE SCALE GENOMIC DNA]</scope>
    <source>
        <strain evidence="13 14">cv. Jamaican Lion 4</strain>
        <strain evidence="12">Father</strain>
        <strain evidence="11">Mother</strain>
        <tissue evidence="12">Leaf</tissue>
    </source>
</reference>
<dbReference type="PROSITE" id="PS51375">
    <property type="entry name" value="PPR"/>
    <property type="match status" value="4"/>
</dbReference>
<feature type="repeat" description="PPR" evidence="8">
    <location>
        <begin position="333"/>
        <end position="367"/>
    </location>
</feature>
<dbReference type="GO" id="GO:0003723">
    <property type="term" value="F:RNA binding"/>
    <property type="evidence" value="ECO:0007669"/>
    <property type="project" value="InterPro"/>
</dbReference>
<evidence type="ECO:0000313" key="11">
    <source>
        <dbReference type="EMBL" id="KAF4383316.1"/>
    </source>
</evidence>
<dbReference type="PANTHER" id="PTHR47926:SF463">
    <property type="entry name" value="PENTATRICOPEPTIDE REPEAT-CONTAINING PROTEIN"/>
    <property type="match status" value="1"/>
</dbReference>
<dbReference type="GO" id="GO:0016020">
    <property type="term" value="C:membrane"/>
    <property type="evidence" value="ECO:0007669"/>
    <property type="project" value="InterPro"/>
</dbReference>
<organism evidence="12 14">
    <name type="scientific">Cannabis sativa</name>
    <name type="common">Hemp</name>
    <name type="synonym">Marijuana</name>
    <dbReference type="NCBI Taxonomy" id="3483"/>
    <lineage>
        <taxon>Eukaryota</taxon>
        <taxon>Viridiplantae</taxon>
        <taxon>Streptophyta</taxon>
        <taxon>Embryophyta</taxon>
        <taxon>Tracheophyta</taxon>
        <taxon>Spermatophyta</taxon>
        <taxon>Magnoliopsida</taxon>
        <taxon>eudicotyledons</taxon>
        <taxon>Gunneridae</taxon>
        <taxon>Pentapetalae</taxon>
        <taxon>rosids</taxon>
        <taxon>fabids</taxon>
        <taxon>Rosales</taxon>
        <taxon>Cannabaceae</taxon>
        <taxon>Cannabis</taxon>
    </lineage>
</organism>
<proteinExistence type="inferred from homology"/>
<evidence type="ECO:0000256" key="2">
    <source>
        <dbReference type="ARBA" id="ARBA00009063"/>
    </source>
</evidence>
<gene>
    <name evidence="11" type="ORF">F8388_009347</name>
    <name evidence="12" type="ORF">G4B88_002035</name>
</gene>
<dbReference type="Pfam" id="PF13041">
    <property type="entry name" value="PPR_2"/>
    <property type="match status" value="3"/>
</dbReference>
<name>A0A7J6HEJ1_CANSA</name>
<comment type="similarity">
    <text evidence="1">Belongs to the PPR family. PCMP-H subfamily.</text>
</comment>
<dbReference type="GO" id="GO:0015031">
    <property type="term" value="P:protein transport"/>
    <property type="evidence" value="ECO:0007669"/>
    <property type="project" value="UniProtKB-KW"/>
</dbReference>
<dbReference type="InterPro" id="IPR032867">
    <property type="entry name" value="DYW_dom"/>
</dbReference>
<dbReference type="FunFam" id="1.25.40.10:FF:000470">
    <property type="entry name" value="Pentatricopeptide repeat-containing protein At5g66520"/>
    <property type="match status" value="1"/>
</dbReference>
<evidence type="ECO:0000313" key="12">
    <source>
        <dbReference type="EMBL" id="KAF4393301.1"/>
    </source>
</evidence>
<evidence type="ECO:0000256" key="5">
    <source>
        <dbReference type="ARBA" id="ARBA00022927"/>
    </source>
</evidence>
<sequence length="873" mass="99160">MEEITNLLSDLQTLNEEAKSTHSTKILRGLRDRMDSDIVSILRKVKIVKTRLENLDQSNINNRNVLDAYREGSHVDRTRISVTNGLRIKLREMMNNFQTLRDKIVEDHKEDLRRKYYCATGELPSEEVIEKMVSGAMKVQMFEGKTEVDMENKVRHETVLDIQRSLNKLHQVFLDMAVLVEIQGEKIDDIEENVANAGDFISGGTNSLYYANQMKKKNKWFYWVWAVVVMILLFFYSCLTELSELKRVLCSSLMAASVQTIENKSPKFSFAMLSLLETCSNMVELNQIHGQMLKTGLVSDTILANKLLTFCVLPNSGNLAYAQMFFDRFRKPNTFMWNTMIKGYSKNNQAEEALLLYHQMICQSVPHNNHTFPSLLKACSCLSALEETKQVHTRIIKMGFSSEVYAMNSLLHVYAITGSIEAASLVFDRIPQKDIVSFNSMINGYAKCGEMSRANELFRNMPEKNVVTWTTMIYGYVNAGFDKEALNIFSEMQIAGVEPDGVTLATALSACARLGALDQGRWIHSYINKKRIHIDLIMGCALIDMYVKCGNMEQALEIFRAMERKDVSSWTAIIEGFAIHGQGKEALNWFIQMQIEGIKPNHITFTSILTACSYAGLVDEGKSLFQSMKDVHKLIPSLEHYGCMVDLLGRAGLLKEAQEFIETMPIKPNAAIWGALLNACQIHRHLELGKEIGKILVKLDPSHGGRYIHLSSIHAAAGEWNQAVRVRKQMTDLGVSKVPGCSLISMNGVVHEFLAGGGSYPHMEEIYQVWESIVERLRQEGHEFATRDLLLDLMDEEKETAIQQHSEKLAIAFGLMRSKPGVTIRVFNNLRVCEDCHKVAKLISKIYHRDIVLRDRVRFHIFKEGNCSCGDYW</sequence>
<dbReference type="InterPro" id="IPR002885">
    <property type="entry name" value="PPR_rpt"/>
</dbReference>
<evidence type="ECO:0000313" key="14">
    <source>
        <dbReference type="Proteomes" id="UP000583929"/>
    </source>
</evidence>
<dbReference type="CDD" id="cd15848">
    <property type="entry name" value="SNARE_syntaxin1-like"/>
    <property type="match status" value="1"/>
</dbReference>
<dbReference type="PANTHER" id="PTHR47926">
    <property type="entry name" value="PENTATRICOPEPTIDE REPEAT-CONTAINING PROTEIN"/>
    <property type="match status" value="1"/>
</dbReference>
<dbReference type="Pfam" id="PF14432">
    <property type="entry name" value="DYW_deaminase"/>
    <property type="match status" value="1"/>
</dbReference>
<keyword evidence="9" id="KW-0812">Transmembrane</keyword>
<evidence type="ECO:0000313" key="13">
    <source>
        <dbReference type="Proteomes" id="UP000525078"/>
    </source>
</evidence>
<dbReference type="FunFam" id="1.20.5.110:FF:000008">
    <property type="entry name" value="Syntaxin 132"/>
    <property type="match status" value="1"/>
</dbReference>
<keyword evidence="3" id="KW-0813">Transport</keyword>
<dbReference type="GO" id="GO:0009451">
    <property type="term" value="P:RNA modification"/>
    <property type="evidence" value="ECO:0007669"/>
    <property type="project" value="InterPro"/>
</dbReference>
<evidence type="ECO:0000256" key="3">
    <source>
        <dbReference type="ARBA" id="ARBA00022448"/>
    </source>
</evidence>
<keyword evidence="9" id="KW-1133">Transmembrane helix</keyword>
<dbReference type="AlphaFoldDB" id="A0A7J6HEJ1"/>
<keyword evidence="14" id="KW-1185">Reference proteome</keyword>
<dbReference type="FunFam" id="1.25.40.10:FF:000333">
    <property type="entry name" value="Pentatricopeptide repeat-containing protein"/>
    <property type="match status" value="1"/>
</dbReference>
<dbReference type="Pfam" id="PF12854">
    <property type="entry name" value="PPR_1"/>
    <property type="match status" value="1"/>
</dbReference>
<dbReference type="NCBIfam" id="TIGR00756">
    <property type="entry name" value="PPR"/>
    <property type="match status" value="5"/>
</dbReference>
<keyword evidence="5" id="KW-0653">Protein transport</keyword>
<evidence type="ECO:0000256" key="6">
    <source>
        <dbReference type="ARBA" id="ARBA00022990"/>
    </source>
</evidence>
<dbReference type="GO" id="GO:0008270">
    <property type="term" value="F:zinc ion binding"/>
    <property type="evidence" value="ECO:0007669"/>
    <property type="project" value="InterPro"/>
</dbReference>
<dbReference type="InterPro" id="IPR011990">
    <property type="entry name" value="TPR-like_helical_dom_sf"/>
</dbReference>
<accession>A0A7J6HEJ1</accession>
<comment type="similarity">
    <text evidence="2">Belongs to the syntaxin family.</text>
</comment>
<evidence type="ECO:0000256" key="4">
    <source>
        <dbReference type="ARBA" id="ARBA00022737"/>
    </source>
</evidence>
<feature type="transmembrane region" description="Helical" evidence="9">
    <location>
        <begin position="220"/>
        <end position="237"/>
    </location>
</feature>
<dbReference type="SMART" id="SM00503">
    <property type="entry name" value="SynN"/>
    <property type="match status" value="1"/>
</dbReference>
<dbReference type="EMBL" id="JAATIQ010000049">
    <property type="protein sequence ID" value="KAF4393301.1"/>
    <property type="molecule type" value="Genomic_DNA"/>
</dbReference>
<dbReference type="InterPro" id="IPR000727">
    <property type="entry name" value="T_SNARE_dom"/>
</dbReference>